<keyword evidence="4" id="KW-0472">Membrane</keyword>
<dbReference type="GO" id="GO:0005525">
    <property type="term" value="F:GTP binding"/>
    <property type="evidence" value="ECO:0007669"/>
    <property type="project" value="UniProtKB-KW"/>
</dbReference>
<dbReference type="PANTHER" id="PTHR10903">
    <property type="entry name" value="GTPASE, IMAP FAMILY MEMBER-RELATED"/>
    <property type="match status" value="1"/>
</dbReference>
<dbReference type="PANTHER" id="PTHR10903:SF188">
    <property type="entry name" value="GTPASE IMAP FAMILY MEMBER 2-LIKE-RELATED"/>
    <property type="match status" value="1"/>
</dbReference>
<sequence>MSIMLLGLIGSGKSTSGNTIIGVRETFEEDFSPVAVTRVCNSTQTVVDGQTITVIDTVGLSDTSVKAKDAETQIEKMFTHHSVDVFLLVIKLGGAMETRNVVQWIQDNFGAKALKHSIVLFTHGDQLHGPVERYLNKCETLRSIVDQCSGGFHVFNNKDEDRSQVTELLEKINSLREKNGYRRYTEQDKKTQKELILKKCDAAAAVAAAAEAAVEAAVGAAGATAGAVIVLGAAAAGATVGAAVGGAAAVEEAVAEARAATAAGAGVVATVGAAALTVGKAAIIGAARCAALAAVTAFSAGVYLWYAK</sequence>
<reference evidence="6 7" key="1">
    <citation type="submission" date="2024-05" db="EMBL/GenBank/DDBJ databases">
        <title>A high-quality chromosomal-level genome assembly of Topmouth culter (Culter alburnus).</title>
        <authorList>
            <person name="Zhao H."/>
        </authorList>
    </citation>
    <scope>NUCLEOTIDE SEQUENCE [LARGE SCALE GENOMIC DNA]</scope>
    <source>
        <strain evidence="6">CATC2023</strain>
        <tissue evidence="6">Muscle</tissue>
    </source>
</reference>
<evidence type="ECO:0000313" key="7">
    <source>
        <dbReference type="Proteomes" id="UP001479290"/>
    </source>
</evidence>
<dbReference type="InterPro" id="IPR027417">
    <property type="entry name" value="P-loop_NTPase"/>
</dbReference>
<dbReference type="AlphaFoldDB" id="A0AAW2B8P1"/>
<comment type="similarity">
    <text evidence="1">Belongs to the TRAFAC class TrmE-Era-EngA-EngB-Septin-like GTPase superfamily. AIG1/Toc34/Toc159-like paraseptin GTPase family. IAN subfamily.</text>
</comment>
<evidence type="ECO:0000256" key="1">
    <source>
        <dbReference type="ARBA" id="ARBA00008535"/>
    </source>
</evidence>
<keyword evidence="4" id="KW-1133">Transmembrane helix</keyword>
<keyword evidence="3" id="KW-0342">GTP-binding</keyword>
<proteinExistence type="inferred from homology"/>
<dbReference type="FunFam" id="3.40.50.300:FF:000366">
    <property type="entry name" value="GTPase, IMAP family member 2"/>
    <property type="match status" value="1"/>
</dbReference>
<feature type="domain" description="AIG1-type G" evidence="5">
    <location>
        <begin position="1"/>
        <end position="193"/>
    </location>
</feature>
<evidence type="ECO:0000256" key="3">
    <source>
        <dbReference type="ARBA" id="ARBA00023134"/>
    </source>
</evidence>
<dbReference type="Pfam" id="PF04548">
    <property type="entry name" value="AIG1"/>
    <property type="match status" value="1"/>
</dbReference>
<keyword evidence="4" id="KW-0812">Transmembrane</keyword>
<gene>
    <name evidence="6" type="ORF">ABG768_001186</name>
</gene>
<evidence type="ECO:0000259" key="5">
    <source>
        <dbReference type="PROSITE" id="PS51720"/>
    </source>
</evidence>
<evidence type="ECO:0000256" key="2">
    <source>
        <dbReference type="ARBA" id="ARBA00022741"/>
    </source>
</evidence>
<keyword evidence="7" id="KW-1185">Reference proteome</keyword>
<dbReference type="InterPro" id="IPR006703">
    <property type="entry name" value="G_AIG1"/>
</dbReference>
<accession>A0AAW2B8P1</accession>
<keyword evidence="2" id="KW-0547">Nucleotide-binding</keyword>
<name>A0AAW2B8P1_CULAL</name>
<organism evidence="6 7">
    <name type="scientific">Culter alburnus</name>
    <name type="common">Topmouth culter</name>
    <dbReference type="NCBI Taxonomy" id="194366"/>
    <lineage>
        <taxon>Eukaryota</taxon>
        <taxon>Metazoa</taxon>
        <taxon>Chordata</taxon>
        <taxon>Craniata</taxon>
        <taxon>Vertebrata</taxon>
        <taxon>Euteleostomi</taxon>
        <taxon>Actinopterygii</taxon>
        <taxon>Neopterygii</taxon>
        <taxon>Teleostei</taxon>
        <taxon>Ostariophysi</taxon>
        <taxon>Cypriniformes</taxon>
        <taxon>Xenocyprididae</taxon>
        <taxon>Xenocypridinae</taxon>
        <taxon>Culter</taxon>
    </lineage>
</organism>
<dbReference type="InterPro" id="IPR045058">
    <property type="entry name" value="GIMA/IAN/Toc"/>
</dbReference>
<evidence type="ECO:0000313" key="6">
    <source>
        <dbReference type="EMBL" id="KAK9981662.1"/>
    </source>
</evidence>
<dbReference type="PROSITE" id="PS51720">
    <property type="entry name" value="G_AIG1"/>
    <property type="match status" value="1"/>
</dbReference>
<feature type="transmembrane region" description="Helical" evidence="4">
    <location>
        <begin position="285"/>
        <end position="306"/>
    </location>
</feature>
<dbReference type="SUPFAM" id="SSF52540">
    <property type="entry name" value="P-loop containing nucleoside triphosphate hydrolases"/>
    <property type="match status" value="1"/>
</dbReference>
<dbReference type="Gene3D" id="3.40.50.300">
    <property type="entry name" value="P-loop containing nucleotide triphosphate hydrolases"/>
    <property type="match status" value="1"/>
</dbReference>
<protein>
    <recommendedName>
        <fullName evidence="5">AIG1-type G domain-containing protein</fullName>
    </recommendedName>
</protein>
<comment type="caution">
    <text evidence="6">The sequence shown here is derived from an EMBL/GenBank/DDBJ whole genome shotgun (WGS) entry which is preliminary data.</text>
</comment>
<evidence type="ECO:0000256" key="4">
    <source>
        <dbReference type="SAM" id="Phobius"/>
    </source>
</evidence>
<dbReference type="EMBL" id="JAWDJR010000001">
    <property type="protein sequence ID" value="KAK9981662.1"/>
    <property type="molecule type" value="Genomic_DNA"/>
</dbReference>
<dbReference type="Proteomes" id="UP001479290">
    <property type="component" value="Unassembled WGS sequence"/>
</dbReference>